<dbReference type="Proteomes" id="UP001500325">
    <property type="component" value="Unassembled WGS sequence"/>
</dbReference>
<sequence length="90" mass="9485">MLATRVVGLCLTTLCALVPAWFGLMAVAFGLGLAHWGGVAFGAVLGVVAIAWPVGFWFATTRARRVWPVLVALVPTALMIGGGVWFWITG</sequence>
<name>A0ABP8XI38_9PSEU</name>
<protein>
    <submittedName>
        <fullName evidence="2">Uncharacterized protein</fullName>
    </submittedName>
</protein>
<evidence type="ECO:0000313" key="3">
    <source>
        <dbReference type="Proteomes" id="UP001500325"/>
    </source>
</evidence>
<organism evidence="2 3">
    <name type="scientific">Pseudonocardia yuanmonensis</name>
    <dbReference type="NCBI Taxonomy" id="1095914"/>
    <lineage>
        <taxon>Bacteria</taxon>
        <taxon>Bacillati</taxon>
        <taxon>Actinomycetota</taxon>
        <taxon>Actinomycetes</taxon>
        <taxon>Pseudonocardiales</taxon>
        <taxon>Pseudonocardiaceae</taxon>
        <taxon>Pseudonocardia</taxon>
    </lineage>
</organism>
<comment type="caution">
    <text evidence="2">The sequence shown here is derived from an EMBL/GenBank/DDBJ whole genome shotgun (WGS) entry which is preliminary data.</text>
</comment>
<keyword evidence="3" id="KW-1185">Reference proteome</keyword>
<dbReference type="RefSeq" id="WP_345383906.1">
    <property type="nucleotide sequence ID" value="NZ_BAABIC010000026.1"/>
</dbReference>
<feature type="transmembrane region" description="Helical" evidence="1">
    <location>
        <begin position="66"/>
        <end position="88"/>
    </location>
</feature>
<accession>A0ABP8XI38</accession>
<evidence type="ECO:0000256" key="1">
    <source>
        <dbReference type="SAM" id="Phobius"/>
    </source>
</evidence>
<proteinExistence type="predicted"/>
<feature type="transmembrane region" description="Helical" evidence="1">
    <location>
        <begin position="40"/>
        <end position="59"/>
    </location>
</feature>
<keyword evidence="1" id="KW-0472">Membrane</keyword>
<keyword evidence="1" id="KW-0812">Transmembrane</keyword>
<reference evidence="3" key="1">
    <citation type="journal article" date="2019" name="Int. J. Syst. Evol. Microbiol.">
        <title>The Global Catalogue of Microorganisms (GCM) 10K type strain sequencing project: providing services to taxonomists for standard genome sequencing and annotation.</title>
        <authorList>
            <consortium name="The Broad Institute Genomics Platform"/>
            <consortium name="The Broad Institute Genome Sequencing Center for Infectious Disease"/>
            <person name="Wu L."/>
            <person name="Ma J."/>
        </authorList>
    </citation>
    <scope>NUCLEOTIDE SEQUENCE [LARGE SCALE GENOMIC DNA]</scope>
    <source>
        <strain evidence="3">JCM 18055</strain>
    </source>
</reference>
<dbReference type="EMBL" id="BAABIC010000026">
    <property type="protein sequence ID" value="GAA4708527.1"/>
    <property type="molecule type" value="Genomic_DNA"/>
</dbReference>
<gene>
    <name evidence="2" type="ORF">GCM10023215_57430</name>
</gene>
<evidence type="ECO:0000313" key="2">
    <source>
        <dbReference type="EMBL" id="GAA4708527.1"/>
    </source>
</evidence>
<keyword evidence="1" id="KW-1133">Transmembrane helix</keyword>